<dbReference type="Pfam" id="PF13246">
    <property type="entry name" value="Cation_ATPase"/>
    <property type="match status" value="1"/>
</dbReference>
<evidence type="ECO:0000256" key="5">
    <source>
        <dbReference type="ARBA" id="ARBA00022741"/>
    </source>
</evidence>
<feature type="transmembrane region" description="Helical" evidence="11">
    <location>
        <begin position="81"/>
        <end position="103"/>
    </location>
</feature>
<evidence type="ECO:0000256" key="7">
    <source>
        <dbReference type="ARBA" id="ARBA00022842"/>
    </source>
</evidence>
<dbReference type="InterPro" id="IPR006068">
    <property type="entry name" value="ATPase_P-typ_cation-transptr_C"/>
</dbReference>
<feature type="transmembrane region" description="Helical" evidence="11">
    <location>
        <begin position="52"/>
        <end position="75"/>
    </location>
</feature>
<organism evidence="13 14">
    <name type="scientific">Thalassospira lucentensis</name>
    <dbReference type="NCBI Taxonomy" id="168935"/>
    <lineage>
        <taxon>Bacteria</taxon>
        <taxon>Pseudomonadati</taxon>
        <taxon>Pseudomonadota</taxon>
        <taxon>Alphaproteobacteria</taxon>
        <taxon>Rhodospirillales</taxon>
        <taxon>Thalassospiraceae</taxon>
        <taxon>Thalassospira</taxon>
    </lineage>
</organism>
<evidence type="ECO:0000256" key="10">
    <source>
        <dbReference type="ARBA" id="ARBA00023136"/>
    </source>
</evidence>
<keyword evidence="6" id="KW-0067">ATP-binding</keyword>
<dbReference type="SFLD" id="SFLDG00002">
    <property type="entry name" value="C1.7:_P-type_atpase_like"/>
    <property type="match status" value="1"/>
</dbReference>
<dbReference type="PANTHER" id="PTHR43294:SF20">
    <property type="entry name" value="P-TYPE ATPASE"/>
    <property type="match status" value="1"/>
</dbReference>
<accession>A0A154L926</accession>
<dbReference type="GO" id="GO:0005886">
    <property type="term" value="C:plasma membrane"/>
    <property type="evidence" value="ECO:0007669"/>
    <property type="project" value="TreeGrafter"/>
</dbReference>
<dbReference type="SFLD" id="SFLDS00003">
    <property type="entry name" value="Haloacid_Dehalogenase"/>
    <property type="match status" value="1"/>
</dbReference>
<feature type="transmembrane region" description="Helical" evidence="11">
    <location>
        <begin position="280"/>
        <end position="300"/>
    </location>
</feature>
<keyword evidence="9 11" id="KW-1133">Transmembrane helix</keyword>
<dbReference type="Pfam" id="PF00122">
    <property type="entry name" value="E1-E2_ATPase"/>
    <property type="match status" value="1"/>
</dbReference>
<dbReference type="SFLD" id="SFLDF00027">
    <property type="entry name" value="p-type_atpase"/>
    <property type="match status" value="1"/>
</dbReference>
<evidence type="ECO:0000259" key="12">
    <source>
        <dbReference type="SMART" id="SM00831"/>
    </source>
</evidence>
<keyword evidence="4 11" id="KW-0812">Transmembrane</keyword>
<dbReference type="InterPro" id="IPR036412">
    <property type="entry name" value="HAD-like_sf"/>
</dbReference>
<comment type="similarity">
    <text evidence="2">Belongs to the cation transport ATPase (P-type) (TC 3.A.3) family. Type IIA subfamily.</text>
</comment>
<dbReference type="SUPFAM" id="SSF81660">
    <property type="entry name" value="Metal cation-transporting ATPase, ATP-binding domain N"/>
    <property type="match status" value="1"/>
</dbReference>
<dbReference type="SUPFAM" id="SSF56784">
    <property type="entry name" value="HAD-like"/>
    <property type="match status" value="1"/>
</dbReference>
<dbReference type="GO" id="GO:0012505">
    <property type="term" value="C:endomembrane system"/>
    <property type="evidence" value="ECO:0007669"/>
    <property type="project" value="UniProtKB-SubCell"/>
</dbReference>
<dbReference type="InterPro" id="IPR059000">
    <property type="entry name" value="ATPase_P-type_domA"/>
</dbReference>
<feature type="transmembrane region" description="Helical" evidence="11">
    <location>
        <begin position="790"/>
        <end position="807"/>
    </location>
</feature>
<dbReference type="GO" id="GO:0005524">
    <property type="term" value="F:ATP binding"/>
    <property type="evidence" value="ECO:0007669"/>
    <property type="project" value="UniProtKB-KW"/>
</dbReference>
<name>A0A154L926_9PROT</name>
<keyword evidence="7" id="KW-0460">Magnesium</keyword>
<feature type="transmembrane region" description="Helical" evidence="11">
    <location>
        <begin position="250"/>
        <end position="268"/>
    </location>
</feature>
<dbReference type="SUPFAM" id="SSF81665">
    <property type="entry name" value="Calcium ATPase, transmembrane domain M"/>
    <property type="match status" value="1"/>
</dbReference>
<dbReference type="GO" id="GO:1990573">
    <property type="term" value="P:potassium ion import across plasma membrane"/>
    <property type="evidence" value="ECO:0007669"/>
    <property type="project" value="TreeGrafter"/>
</dbReference>
<dbReference type="Gene3D" id="3.40.50.1000">
    <property type="entry name" value="HAD superfamily/HAD-like"/>
    <property type="match status" value="1"/>
</dbReference>
<dbReference type="GO" id="GO:0005391">
    <property type="term" value="F:P-type sodium:potassium-exchanging transporter activity"/>
    <property type="evidence" value="ECO:0007669"/>
    <property type="project" value="TreeGrafter"/>
</dbReference>
<comment type="subcellular location">
    <subcellularLocation>
        <location evidence="1">Endomembrane system</location>
        <topology evidence="1">Multi-pass membrane protein</topology>
    </subcellularLocation>
</comment>
<evidence type="ECO:0000256" key="2">
    <source>
        <dbReference type="ARBA" id="ARBA00005675"/>
    </source>
</evidence>
<comment type="caution">
    <text evidence="13">The sequence shown here is derived from an EMBL/GenBank/DDBJ whole genome shotgun (WGS) entry which is preliminary data.</text>
</comment>
<dbReference type="AlphaFoldDB" id="A0A154L926"/>
<dbReference type="NCBIfam" id="TIGR01494">
    <property type="entry name" value="ATPase_P-type"/>
    <property type="match status" value="2"/>
</dbReference>
<evidence type="ECO:0000313" key="13">
    <source>
        <dbReference type="EMBL" id="KZB67237.1"/>
    </source>
</evidence>
<proteinExistence type="inferred from homology"/>
<dbReference type="Gene3D" id="1.20.1110.10">
    <property type="entry name" value="Calcium-transporting ATPase, transmembrane domain"/>
    <property type="match status" value="1"/>
</dbReference>
<dbReference type="Gene3D" id="3.40.1110.10">
    <property type="entry name" value="Calcium-transporting ATPase, cytoplasmic domain N"/>
    <property type="match status" value="1"/>
</dbReference>
<dbReference type="OrthoDB" id="391538at2"/>
<keyword evidence="5" id="KW-0547">Nucleotide-binding</keyword>
<dbReference type="InterPro" id="IPR050510">
    <property type="entry name" value="Cation_transp_ATPase_P-type"/>
</dbReference>
<keyword evidence="3" id="KW-0597">Phosphoprotein</keyword>
<dbReference type="InterPro" id="IPR008250">
    <property type="entry name" value="ATPase_P-typ_transduc_dom_A_sf"/>
</dbReference>
<dbReference type="InterPro" id="IPR023298">
    <property type="entry name" value="ATPase_P-typ_TM_dom_sf"/>
</dbReference>
<dbReference type="GO" id="GO:1902600">
    <property type="term" value="P:proton transmembrane transport"/>
    <property type="evidence" value="ECO:0007669"/>
    <property type="project" value="TreeGrafter"/>
</dbReference>
<evidence type="ECO:0000256" key="3">
    <source>
        <dbReference type="ARBA" id="ARBA00022553"/>
    </source>
</evidence>
<dbReference type="EMBL" id="LPVY01000004">
    <property type="protein sequence ID" value="KZB67237.1"/>
    <property type="molecule type" value="Genomic_DNA"/>
</dbReference>
<dbReference type="GO" id="GO:0006883">
    <property type="term" value="P:intracellular sodium ion homeostasis"/>
    <property type="evidence" value="ECO:0007669"/>
    <property type="project" value="TreeGrafter"/>
</dbReference>
<dbReference type="GO" id="GO:0030007">
    <property type="term" value="P:intracellular potassium ion homeostasis"/>
    <property type="evidence" value="ECO:0007669"/>
    <property type="project" value="TreeGrafter"/>
</dbReference>
<dbReference type="GO" id="GO:0016887">
    <property type="term" value="F:ATP hydrolysis activity"/>
    <property type="evidence" value="ECO:0007669"/>
    <property type="project" value="InterPro"/>
</dbReference>
<dbReference type="InterPro" id="IPR044492">
    <property type="entry name" value="P_typ_ATPase_HD_dom"/>
</dbReference>
<gene>
    <name evidence="13" type="ORF">AUP42_12890</name>
</gene>
<dbReference type="RefSeq" id="WP_062949445.1">
    <property type="nucleotide sequence ID" value="NZ_LPVY01000004.1"/>
</dbReference>
<dbReference type="InterPro" id="IPR018303">
    <property type="entry name" value="ATPase_P-typ_P_site"/>
</dbReference>
<feature type="transmembrane region" description="Helical" evidence="11">
    <location>
        <begin position="827"/>
        <end position="846"/>
    </location>
</feature>
<dbReference type="Pfam" id="PF00689">
    <property type="entry name" value="Cation_ATPase_C"/>
    <property type="match status" value="1"/>
</dbReference>
<dbReference type="GO" id="GO:0036376">
    <property type="term" value="P:sodium ion export across plasma membrane"/>
    <property type="evidence" value="ECO:0007669"/>
    <property type="project" value="TreeGrafter"/>
</dbReference>
<dbReference type="Pfam" id="PF00690">
    <property type="entry name" value="Cation_ATPase_N"/>
    <property type="match status" value="1"/>
</dbReference>
<dbReference type="InterPro" id="IPR023299">
    <property type="entry name" value="ATPase_P-typ_cyto_dom_N"/>
</dbReference>
<evidence type="ECO:0000256" key="11">
    <source>
        <dbReference type="SAM" id="Phobius"/>
    </source>
</evidence>
<dbReference type="SUPFAM" id="SSF81653">
    <property type="entry name" value="Calcium ATPase, transduction domain A"/>
    <property type="match status" value="1"/>
</dbReference>
<feature type="transmembrane region" description="Helical" evidence="11">
    <location>
        <begin position="684"/>
        <end position="703"/>
    </location>
</feature>
<dbReference type="FunFam" id="2.70.150.10:FF:000160">
    <property type="entry name" value="Sarcoplasmic/endoplasmic reticulum calcium ATPase 1"/>
    <property type="match status" value="1"/>
</dbReference>
<dbReference type="PRINTS" id="PR00120">
    <property type="entry name" value="HATPASE"/>
</dbReference>
<protein>
    <submittedName>
        <fullName evidence="13">ATPase</fullName>
    </submittedName>
</protein>
<dbReference type="Gene3D" id="2.70.150.10">
    <property type="entry name" value="Calcium-transporting ATPase, cytoplasmic transduction domain A"/>
    <property type="match status" value="1"/>
</dbReference>
<dbReference type="InterPro" id="IPR023214">
    <property type="entry name" value="HAD_sf"/>
</dbReference>
<dbReference type="PANTHER" id="PTHR43294">
    <property type="entry name" value="SODIUM/POTASSIUM-TRANSPORTING ATPASE SUBUNIT ALPHA"/>
    <property type="match status" value="1"/>
</dbReference>
<dbReference type="Proteomes" id="UP000076335">
    <property type="component" value="Unassembled WGS sequence"/>
</dbReference>
<evidence type="ECO:0000256" key="9">
    <source>
        <dbReference type="ARBA" id="ARBA00022989"/>
    </source>
</evidence>
<evidence type="ECO:0000313" key="14">
    <source>
        <dbReference type="Proteomes" id="UP000076335"/>
    </source>
</evidence>
<keyword evidence="10 11" id="KW-0472">Membrane</keyword>
<dbReference type="PRINTS" id="PR00119">
    <property type="entry name" value="CATATPASE"/>
</dbReference>
<feature type="transmembrane region" description="Helical" evidence="11">
    <location>
        <begin position="761"/>
        <end position="784"/>
    </location>
</feature>
<keyword evidence="8" id="KW-1278">Translocase</keyword>
<feature type="transmembrane region" description="Helical" evidence="11">
    <location>
        <begin position="858"/>
        <end position="878"/>
    </location>
</feature>
<evidence type="ECO:0000256" key="4">
    <source>
        <dbReference type="ARBA" id="ARBA00022692"/>
    </source>
</evidence>
<evidence type="ECO:0000256" key="8">
    <source>
        <dbReference type="ARBA" id="ARBA00022967"/>
    </source>
</evidence>
<reference evidence="13 14" key="1">
    <citation type="submission" date="2015-12" db="EMBL/GenBank/DDBJ databases">
        <title>Genome sequence of Thalassospira lucentensis MCCC 1A02072.</title>
        <authorList>
            <person name="Lu L."/>
            <person name="Lai Q."/>
            <person name="Shao Z."/>
            <person name="Qian P."/>
        </authorList>
    </citation>
    <scope>NUCLEOTIDE SEQUENCE [LARGE SCALE GENOMIC DNA]</scope>
    <source>
        <strain evidence="13 14">MCCC 1A02072</strain>
    </source>
</reference>
<feature type="transmembrane region" description="Helical" evidence="11">
    <location>
        <begin position="715"/>
        <end position="734"/>
    </location>
</feature>
<dbReference type="PROSITE" id="PS00154">
    <property type="entry name" value="ATPASE_E1_E2"/>
    <property type="match status" value="1"/>
</dbReference>
<evidence type="ECO:0000256" key="6">
    <source>
        <dbReference type="ARBA" id="ARBA00022840"/>
    </source>
</evidence>
<evidence type="ECO:0000256" key="1">
    <source>
        <dbReference type="ARBA" id="ARBA00004127"/>
    </source>
</evidence>
<sequence>MSDHHIQPLPEILAHLNVSPEIGLSETDATERRKKYGRNSLEDQKHVSFWTILIRQFVGLIVYMLAGAAALSFYFGDLTEGIAIVVVLIINAAIGFTSEFRAIRSMEALLKLSSVHAKVRRDGQIHVLEARDIVPGDIVIFEAGDIIPADIRLIECSNLQADESALTGESVPTDKTINLPDDARTDENLPLGDRTNMVFKGTAISRGDGSGVCVATGMTTELGHIAAMTEMAEAETSPLEKRLDTLAGHLIWATLGLTICIAIVGIYVGKDMVMMLKTGIALAIAAVPEGLPIVATVALARGMWRMAKRNALIKNLSAVETLGATTVIMTDKTGTLTENRMTVVALRTSENEVDFTSSPGALLAANSPEELAIRIAVLCNDAILLPSGSTEKHIGDPMELALLEVARNAGIDQTEQQARYPEIAKEAFSAQTRMMATFHRDQNNPDTLFVAIKGAPEAVIKNSTGFLENHGSREMDEKARRRWSDLSNDMTQKGLRVLALAMKNAPAVDTPPYQDLILIGLIALLDPPREDVPAAIQACHAAGVRVIMVTGDHIGTARNIATQVGLCDATASGLEGRMLQATDLTQKTERDRILATPVFARVSPEAKLNLVSLHQQAGAIVAMTGDGVNDAPALKKADIGIAMGKRGTDVAREAADMVLRDDAFPSIVTAMHQGRVIFANIRTFVLYLMSCNLSEILVIGLAVPSGLPLPLLPLQILYLNLVTDVFPAFALGIGEGDRHVMNQPPRDPKTPVLTKQDWGGILFYGALITVGVLGAFAMALHVFNLGDQEALSVSFLTLATAQLLHVFNMRARSSGWIFNDVTRNPFIWIALGICVLLIGLTLYVPALSRLLMIAPPSGTGWLLVIGGSLVPLVIGQAAKIFTKPAKQPVSS</sequence>
<dbReference type="InterPro" id="IPR004014">
    <property type="entry name" value="ATPase_P-typ_cation-transptr_N"/>
</dbReference>
<feature type="domain" description="Cation-transporting P-type ATPase N-terminal" evidence="12">
    <location>
        <begin position="3"/>
        <end position="77"/>
    </location>
</feature>
<dbReference type="InterPro" id="IPR001757">
    <property type="entry name" value="P_typ_ATPase"/>
</dbReference>
<dbReference type="SMART" id="SM00831">
    <property type="entry name" value="Cation_ATPase_N"/>
    <property type="match status" value="1"/>
</dbReference>